<organism evidence="1 2">
    <name type="scientific">Sphingopyxis macrogoltabida</name>
    <name type="common">Sphingomonas macrogoltabidus</name>
    <dbReference type="NCBI Taxonomy" id="33050"/>
    <lineage>
        <taxon>Bacteria</taxon>
        <taxon>Pseudomonadati</taxon>
        <taxon>Pseudomonadota</taxon>
        <taxon>Alphaproteobacteria</taxon>
        <taxon>Sphingomonadales</taxon>
        <taxon>Sphingomonadaceae</taxon>
        <taxon>Sphingopyxis</taxon>
    </lineage>
</organism>
<dbReference type="EMBL" id="QFPJ01000003">
    <property type="protein sequence ID" value="PZQ24159.1"/>
    <property type="molecule type" value="Genomic_DNA"/>
</dbReference>
<evidence type="ECO:0000313" key="2">
    <source>
        <dbReference type="Proteomes" id="UP000248597"/>
    </source>
</evidence>
<name>A0A2W5L6M2_SPHMC</name>
<sequence length="243" mass="25875">MTQHAALDNSMHRDLRVRTDAGADLGDGVMATLTVPDEFRSVQGHFPILFRRDNGQAPFFAVALLGFENGENLFLGEGRWDAGYRPLSLAVQPFLIGRPAGGDGPGQVHIDLAHPRIVAGNAPDGEGTRLFDANGLASPFLDEMAGRLGALDTGYRGSGAFFDALADHDLLEPFSLEITLDDGSVNSLVGFHIIDEERLRGLGLGALGALHAAGHLMPIFMALASLSQIAKLVERKNRRIAGG</sequence>
<protein>
    <submittedName>
        <fullName evidence="1">Multidrug transporter</fullName>
    </submittedName>
</protein>
<reference evidence="1 2" key="1">
    <citation type="submission" date="2017-08" db="EMBL/GenBank/DDBJ databases">
        <title>Infants hospitalized years apart are colonized by the same room-sourced microbial strains.</title>
        <authorList>
            <person name="Brooks B."/>
            <person name="Olm M.R."/>
            <person name="Firek B.A."/>
            <person name="Baker R."/>
            <person name="Thomas B.C."/>
            <person name="Morowitz M.J."/>
            <person name="Banfield J.F."/>
        </authorList>
    </citation>
    <scope>NUCLEOTIDE SEQUENCE [LARGE SCALE GENOMIC DNA]</scope>
    <source>
        <strain evidence="1">S2_005_003_R2_47</strain>
    </source>
</reference>
<proteinExistence type="predicted"/>
<dbReference type="Pfam" id="PF07277">
    <property type="entry name" value="SapC"/>
    <property type="match status" value="1"/>
</dbReference>
<accession>A0A2W5L6M2</accession>
<dbReference type="InterPro" id="IPR010836">
    <property type="entry name" value="SapC"/>
</dbReference>
<dbReference type="AlphaFoldDB" id="A0A2W5L6M2"/>
<comment type="caution">
    <text evidence="1">The sequence shown here is derived from an EMBL/GenBank/DDBJ whole genome shotgun (WGS) entry which is preliminary data.</text>
</comment>
<evidence type="ECO:0000313" key="1">
    <source>
        <dbReference type="EMBL" id="PZQ24159.1"/>
    </source>
</evidence>
<dbReference type="Proteomes" id="UP000248597">
    <property type="component" value="Unassembled WGS sequence"/>
</dbReference>
<gene>
    <name evidence="1" type="ORF">DI569_01855</name>
</gene>